<accession>A0A1I1Z9B9</accession>
<evidence type="ECO:0000313" key="3">
    <source>
        <dbReference type="Proteomes" id="UP000199474"/>
    </source>
</evidence>
<feature type="transmembrane region" description="Helical" evidence="1">
    <location>
        <begin position="6"/>
        <end position="25"/>
    </location>
</feature>
<keyword evidence="3" id="KW-1185">Reference proteome</keyword>
<dbReference type="EMBL" id="FOMR01000012">
    <property type="protein sequence ID" value="SFE28142.1"/>
    <property type="molecule type" value="Genomic_DNA"/>
</dbReference>
<dbReference type="AlphaFoldDB" id="A0A1I1Z9B9"/>
<evidence type="ECO:0000256" key="1">
    <source>
        <dbReference type="SAM" id="Phobius"/>
    </source>
</evidence>
<dbReference type="RefSeq" id="WP_090086704.1">
    <property type="nucleotide sequence ID" value="NZ_FOMR01000012.1"/>
</dbReference>
<keyword evidence="1" id="KW-1133">Transmembrane helix</keyword>
<protein>
    <submittedName>
        <fullName evidence="2">Uncharacterized protein</fullName>
    </submittedName>
</protein>
<evidence type="ECO:0000313" key="2">
    <source>
        <dbReference type="EMBL" id="SFE28142.1"/>
    </source>
</evidence>
<sequence length="175" mass="19770">MSSWTIWLATGLAVSGVIYAVYSVFAKKPIGLYISAVFHIVLGILSLFSISFAIGLYVLSLAIVELIAGIILNDSVIIKKTIHITNIILLVGLLALGFFCVLRIAFCSSTRSLHIRTHTYYAYLRYMGDRLLPANKTINYKKLCNYFGCFLNNSGIELLLWLLRHYVFRILLRIE</sequence>
<proteinExistence type="predicted"/>
<dbReference type="OrthoDB" id="2974326at2"/>
<keyword evidence="1" id="KW-0812">Transmembrane</keyword>
<feature type="transmembrane region" description="Helical" evidence="1">
    <location>
        <begin position="84"/>
        <end position="106"/>
    </location>
</feature>
<organism evidence="2 3">
    <name type="scientific">Lentibacillus persicus</name>
    <dbReference type="NCBI Taxonomy" id="640948"/>
    <lineage>
        <taxon>Bacteria</taxon>
        <taxon>Bacillati</taxon>
        <taxon>Bacillota</taxon>
        <taxon>Bacilli</taxon>
        <taxon>Bacillales</taxon>
        <taxon>Bacillaceae</taxon>
        <taxon>Lentibacillus</taxon>
    </lineage>
</organism>
<dbReference type="Proteomes" id="UP000199474">
    <property type="component" value="Unassembled WGS sequence"/>
</dbReference>
<gene>
    <name evidence="2" type="ORF">SAMN05216238_1123</name>
</gene>
<name>A0A1I1Z9B9_9BACI</name>
<feature type="transmembrane region" description="Helical" evidence="1">
    <location>
        <begin position="30"/>
        <end position="48"/>
    </location>
</feature>
<reference evidence="3" key="1">
    <citation type="submission" date="2016-10" db="EMBL/GenBank/DDBJ databases">
        <authorList>
            <person name="Varghese N."/>
            <person name="Submissions S."/>
        </authorList>
    </citation>
    <scope>NUCLEOTIDE SEQUENCE [LARGE SCALE GENOMIC DNA]</scope>
    <source>
        <strain evidence="3">DSM 22530</strain>
    </source>
</reference>
<keyword evidence="1" id="KW-0472">Membrane</keyword>
<dbReference type="STRING" id="640948.SAMN05216238_1123"/>